<keyword evidence="2" id="KW-0677">Repeat</keyword>
<dbReference type="PANTHER" id="PTHR45712">
    <property type="entry name" value="AGAP008170-PA"/>
    <property type="match status" value="1"/>
</dbReference>
<dbReference type="SUPFAM" id="SSF52047">
    <property type="entry name" value="RNI-like"/>
    <property type="match status" value="1"/>
</dbReference>
<dbReference type="InterPro" id="IPR001611">
    <property type="entry name" value="Leu-rich_rpt"/>
</dbReference>
<evidence type="ECO:0000313" key="5">
    <source>
        <dbReference type="RefSeq" id="XP_014470841.1"/>
    </source>
</evidence>
<dbReference type="KEGG" id="dqu:106742428"/>
<organism evidence="4 5">
    <name type="scientific">Dinoponera quadriceps</name>
    <name type="common">South American ant</name>
    <dbReference type="NCBI Taxonomy" id="609295"/>
    <lineage>
        <taxon>Eukaryota</taxon>
        <taxon>Metazoa</taxon>
        <taxon>Ecdysozoa</taxon>
        <taxon>Arthropoda</taxon>
        <taxon>Hexapoda</taxon>
        <taxon>Insecta</taxon>
        <taxon>Pterygota</taxon>
        <taxon>Neoptera</taxon>
        <taxon>Endopterygota</taxon>
        <taxon>Hymenoptera</taxon>
        <taxon>Apocrita</taxon>
        <taxon>Aculeata</taxon>
        <taxon>Formicoidea</taxon>
        <taxon>Formicidae</taxon>
        <taxon>Ponerinae</taxon>
        <taxon>Ponerini</taxon>
        <taxon>Dinoponera</taxon>
    </lineage>
</organism>
<dbReference type="SMART" id="SM00365">
    <property type="entry name" value="LRR_SD22"/>
    <property type="match status" value="9"/>
</dbReference>
<dbReference type="Pfam" id="PF13516">
    <property type="entry name" value="LRR_6"/>
    <property type="match status" value="1"/>
</dbReference>
<dbReference type="Gene3D" id="3.80.10.10">
    <property type="entry name" value="Ribonuclease Inhibitor"/>
    <property type="match status" value="4"/>
</dbReference>
<accession>A0A6P3WXH3</accession>
<dbReference type="PANTHER" id="PTHR45712:SF22">
    <property type="entry name" value="INSULIN-LIKE GROWTH FACTOR-BINDING PROTEIN COMPLEX ACID LABILE SUBUNIT"/>
    <property type="match status" value="1"/>
</dbReference>
<dbReference type="InterPro" id="IPR032675">
    <property type="entry name" value="LRR_dom_sf"/>
</dbReference>
<evidence type="ECO:0000313" key="4">
    <source>
        <dbReference type="Proteomes" id="UP000515204"/>
    </source>
</evidence>
<reference evidence="5" key="1">
    <citation type="submission" date="2025-08" db="UniProtKB">
        <authorList>
            <consortium name="RefSeq"/>
        </authorList>
    </citation>
    <scope>IDENTIFICATION</scope>
</reference>
<name>A0A6P3WXH3_DINQU</name>
<dbReference type="AlphaFoldDB" id="A0A6P3WXH3"/>
<feature type="chain" id="PRO_5028139604" evidence="3">
    <location>
        <begin position="26"/>
        <end position="450"/>
    </location>
</feature>
<gene>
    <name evidence="5" type="primary">LOC106742428</name>
</gene>
<dbReference type="Pfam" id="PF00560">
    <property type="entry name" value="LRR_1"/>
    <property type="match status" value="1"/>
</dbReference>
<evidence type="ECO:0000256" key="1">
    <source>
        <dbReference type="ARBA" id="ARBA00022614"/>
    </source>
</evidence>
<evidence type="ECO:0000256" key="2">
    <source>
        <dbReference type="ARBA" id="ARBA00022737"/>
    </source>
</evidence>
<keyword evidence="3" id="KW-0732">Signal</keyword>
<dbReference type="GeneID" id="106742428"/>
<dbReference type="PRINTS" id="PR00019">
    <property type="entry name" value="LEURICHRPT"/>
</dbReference>
<protein>
    <submittedName>
        <fullName evidence="5">Leucine-rich repeat-containing protein 15-like isoform X1</fullName>
    </submittedName>
</protein>
<dbReference type="InterPro" id="IPR050333">
    <property type="entry name" value="SLRP"/>
</dbReference>
<dbReference type="FunFam" id="3.80.10.10:FF:001164">
    <property type="entry name" value="GH01279p"/>
    <property type="match status" value="1"/>
</dbReference>
<keyword evidence="4" id="KW-1185">Reference proteome</keyword>
<keyword evidence="1" id="KW-0433">Leucine-rich repeat</keyword>
<dbReference type="Pfam" id="PF13855">
    <property type="entry name" value="LRR_8"/>
    <property type="match status" value="3"/>
</dbReference>
<dbReference type="Proteomes" id="UP000515204">
    <property type="component" value="Unplaced"/>
</dbReference>
<feature type="signal peptide" evidence="3">
    <location>
        <begin position="1"/>
        <end position="25"/>
    </location>
</feature>
<proteinExistence type="predicted"/>
<dbReference type="PROSITE" id="PS51450">
    <property type="entry name" value="LRR"/>
    <property type="match status" value="4"/>
</dbReference>
<dbReference type="InterPro" id="IPR003591">
    <property type="entry name" value="Leu-rich_rpt_typical-subtyp"/>
</dbReference>
<dbReference type="SMART" id="SM00369">
    <property type="entry name" value="LRR_TYP"/>
    <property type="match status" value="10"/>
</dbReference>
<evidence type="ECO:0000256" key="3">
    <source>
        <dbReference type="SAM" id="SignalP"/>
    </source>
</evidence>
<dbReference type="SMART" id="SM00364">
    <property type="entry name" value="LRR_BAC"/>
    <property type="match status" value="4"/>
</dbReference>
<dbReference type="OrthoDB" id="2013775at2759"/>
<dbReference type="RefSeq" id="XP_014470841.1">
    <property type="nucleotide sequence ID" value="XM_014615355.1"/>
</dbReference>
<sequence>MGRYSTMKLAFTLVILACWSKLSLASNTPESPDLGESQFLCESNLLSLNFSNAVITKIGQDFIGSQLITCLDLRKNQIEVIAPNAFSKLPKLKKLYLSNNKFSTARDIFTFGGHETLEILTANNAVRNAIYIDITIPGSYPNLEILFARENGFKDITATEKSPFPKLKILDLSGNRMTDTKFKNLLPSSLEHIYLNDNSFSTLKSLSKGSNVTTLILDNNRFTMIRDFSNNPNDIGLWLSAFHNLRHLSVAGNMISTIYSDFSGLNNLTYLNLSRNEISSLSSGAFQKLLQLETLDLSQNKIQEVIKMSSAINVTTLLLSCNKIQKVPANAFQQMPELRELSLKANLIEEVDVNSFAYLNYLETLDLSDNKLSSLPEGWTGAFNSLQILDLSENKFTSLESLSLSNTLPLVEVYLMANPLKYLDAGSFDNLPKNVTVDLAHRFHEGYPKC</sequence>